<keyword evidence="5" id="KW-0804">Transcription</keyword>
<dbReference type="InterPro" id="IPR036390">
    <property type="entry name" value="WH_DNA-bd_sf"/>
</dbReference>
<keyword evidence="2" id="KW-0536">Nodulation</keyword>
<dbReference type="SUPFAM" id="SSF46785">
    <property type="entry name" value="Winged helix' DNA-binding domain"/>
    <property type="match status" value="1"/>
</dbReference>
<dbReference type="InterPro" id="IPR000847">
    <property type="entry name" value="LysR_HTH_N"/>
</dbReference>
<name>A0AA41QR22_9HYPH</name>
<dbReference type="InterPro" id="IPR037402">
    <property type="entry name" value="YidZ_PBP2"/>
</dbReference>
<dbReference type="PANTHER" id="PTHR30118">
    <property type="entry name" value="HTH-TYPE TRANSCRIPTIONAL REGULATOR LEUO-RELATED"/>
    <property type="match status" value="1"/>
</dbReference>
<dbReference type="Pfam" id="PF00126">
    <property type="entry name" value="HTH_1"/>
    <property type="match status" value="1"/>
</dbReference>
<comment type="caution">
    <text evidence="7">The sequence shown here is derived from an EMBL/GenBank/DDBJ whole genome shotgun (WGS) entry which is preliminary data.</text>
</comment>
<sequence length="314" mass="34533">MNLNSLDLNLIRVFDALMQERSVTRAGERVGLSQPAVSSALSRLRYALNDQLFIRRGNEMLATPRAEELAELARSALNSIERMVHSRSTFDPLTLERTFTLLGSDFFSLMLMPHLAVKLAESAPRVAVRLLDSARGDVTRLLQDDAADMALERPVEVPDWISSILLFPSAFVIIAAADNPDLAGVVEGEPVPLDSFCALPHALRSIDGSMSGMVDDALEATGRHRQVVLALPHFQAVALAVARGRMIAAVPSQFAEMARRDLALKIYRPPFDVPVPDIKLYWHSRHDSEVGHQWMRHQVLAAVNDLGFAEGAVG</sequence>
<protein>
    <submittedName>
        <fullName evidence="7">LysR family transcriptional regulator</fullName>
    </submittedName>
</protein>
<accession>A0AA41QR22</accession>
<evidence type="ECO:0000256" key="5">
    <source>
        <dbReference type="ARBA" id="ARBA00023163"/>
    </source>
</evidence>
<evidence type="ECO:0000259" key="6">
    <source>
        <dbReference type="PROSITE" id="PS50931"/>
    </source>
</evidence>
<dbReference type="RefSeq" id="WP_281737331.1">
    <property type="nucleotide sequence ID" value="NZ_JAKETQ010000005.1"/>
</dbReference>
<dbReference type="Pfam" id="PF03466">
    <property type="entry name" value="LysR_substrate"/>
    <property type="match status" value="1"/>
</dbReference>
<dbReference type="PANTHER" id="PTHR30118:SF15">
    <property type="entry name" value="TRANSCRIPTIONAL REGULATORY PROTEIN"/>
    <property type="match status" value="1"/>
</dbReference>
<keyword evidence="3" id="KW-0805">Transcription regulation</keyword>
<feature type="domain" description="HTH lysR-type" evidence="6">
    <location>
        <begin position="6"/>
        <end position="63"/>
    </location>
</feature>
<dbReference type="AlphaFoldDB" id="A0AA41QR22"/>
<dbReference type="Gene3D" id="3.40.190.10">
    <property type="entry name" value="Periplasmic binding protein-like II"/>
    <property type="match status" value="2"/>
</dbReference>
<organism evidence="7 8">
    <name type="scientific">Paradevosia shaoguanensis</name>
    <dbReference type="NCBI Taxonomy" id="1335043"/>
    <lineage>
        <taxon>Bacteria</taxon>
        <taxon>Pseudomonadati</taxon>
        <taxon>Pseudomonadota</taxon>
        <taxon>Alphaproteobacteria</taxon>
        <taxon>Hyphomicrobiales</taxon>
        <taxon>Devosiaceae</taxon>
        <taxon>Paradevosia</taxon>
    </lineage>
</organism>
<evidence type="ECO:0000256" key="4">
    <source>
        <dbReference type="ARBA" id="ARBA00023125"/>
    </source>
</evidence>
<dbReference type="InterPro" id="IPR036388">
    <property type="entry name" value="WH-like_DNA-bd_sf"/>
</dbReference>
<comment type="similarity">
    <text evidence="1">Belongs to the LysR transcriptional regulatory family.</text>
</comment>
<gene>
    <name evidence="7" type="ORF">ML536_21660</name>
</gene>
<dbReference type="InterPro" id="IPR050389">
    <property type="entry name" value="LysR-type_TF"/>
</dbReference>
<proteinExistence type="inferred from homology"/>
<dbReference type="EMBL" id="JALAZD010000005">
    <property type="protein sequence ID" value="MCI0129451.1"/>
    <property type="molecule type" value="Genomic_DNA"/>
</dbReference>
<evidence type="ECO:0000313" key="7">
    <source>
        <dbReference type="EMBL" id="MCI0129451.1"/>
    </source>
</evidence>
<evidence type="ECO:0000256" key="1">
    <source>
        <dbReference type="ARBA" id="ARBA00009437"/>
    </source>
</evidence>
<dbReference type="CDD" id="cd08417">
    <property type="entry name" value="PBP2_Nitroaromatics_like"/>
    <property type="match status" value="1"/>
</dbReference>
<keyword evidence="8" id="KW-1185">Reference proteome</keyword>
<evidence type="ECO:0000256" key="3">
    <source>
        <dbReference type="ARBA" id="ARBA00023015"/>
    </source>
</evidence>
<dbReference type="InterPro" id="IPR005119">
    <property type="entry name" value="LysR_subst-bd"/>
</dbReference>
<dbReference type="Gene3D" id="1.10.10.10">
    <property type="entry name" value="Winged helix-like DNA-binding domain superfamily/Winged helix DNA-binding domain"/>
    <property type="match status" value="1"/>
</dbReference>
<dbReference type="Proteomes" id="UP001156140">
    <property type="component" value="Unassembled WGS sequence"/>
</dbReference>
<dbReference type="PROSITE" id="PS50931">
    <property type="entry name" value="HTH_LYSR"/>
    <property type="match status" value="1"/>
</dbReference>
<evidence type="ECO:0000256" key="2">
    <source>
        <dbReference type="ARBA" id="ARBA00022458"/>
    </source>
</evidence>
<dbReference type="GO" id="GO:0003700">
    <property type="term" value="F:DNA-binding transcription factor activity"/>
    <property type="evidence" value="ECO:0007669"/>
    <property type="project" value="InterPro"/>
</dbReference>
<keyword evidence="4" id="KW-0238">DNA-binding</keyword>
<dbReference type="GO" id="GO:0003677">
    <property type="term" value="F:DNA binding"/>
    <property type="evidence" value="ECO:0007669"/>
    <property type="project" value="UniProtKB-KW"/>
</dbReference>
<reference evidence="7" key="1">
    <citation type="submission" date="2022-03" db="EMBL/GenBank/DDBJ databases">
        <title>The complete genome sequence of a Methyloterrigena soli.</title>
        <authorList>
            <person name="Zi Z."/>
        </authorList>
    </citation>
    <scope>NUCLEOTIDE SEQUENCE</scope>
    <source>
        <strain evidence="7">M48</strain>
    </source>
</reference>
<dbReference type="PRINTS" id="PR00039">
    <property type="entry name" value="HTHLYSR"/>
</dbReference>
<evidence type="ECO:0000313" key="8">
    <source>
        <dbReference type="Proteomes" id="UP001156140"/>
    </source>
</evidence>
<dbReference type="SUPFAM" id="SSF53850">
    <property type="entry name" value="Periplasmic binding protein-like II"/>
    <property type="match status" value="1"/>
</dbReference>